<gene>
    <name evidence="4" type="ORF">PPTG_18080</name>
</gene>
<dbReference type="InterPro" id="IPR011009">
    <property type="entry name" value="Kinase-like_dom_sf"/>
</dbReference>
<dbReference type="GO" id="GO:0004674">
    <property type="term" value="F:protein serine/threonine kinase activity"/>
    <property type="evidence" value="ECO:0007669"/>
    <property type="project" value="UniProtKB-KW"/>
</dbReference>
<dbReference type="InterPro" id="IPR000719">
    <property type="entry name" value="Prot_kinase_dom"/>
</dbReference>
<dbReference type="PANTHER" id="PTHR24418">
    <property type="entry name" value="TYROSINE-PROTEIN KINASE"/>
    <property type="match status" value="1"/>
</dbReference>
<reference evidence="5" key="1">
    <citation type="submission" date="2011-12" db="EMBL/GenBank/DDBJ databases">
        <authorList>
            <consortium name="The Broad Institute Genome Sequencing Platform"/>
            <person name="Russ C."/>
            <person name="Tyler B."/>
            <person name="Panabieres F."/>
            <person name="Shan W."/>
            <person name="Tripathy S."/>
            <person name="Grunwald N."/>
            <person name="Machado M."/>
            <person name="Young S.K."/>
            <person name="Zeng Q."/>
            <person name="Gargeya S."/>
            <person name="Fitzgerald M."/>
            <person name="Haas B."/>
            <person name="Abouelleil A."/>
            <person name="Alvarado L."/>
            <person name="Arachchi H.M."/>
            <person name="Berlin A."/>
            <person name="Chapman S.B."/>
            <person name="Gearin G."/>
            <person name="Goldberg J."/>
            <person name="Griggs A."/>
            <person name="Gujja S."/>
            <person name="Hansen M."/>
            <person name="Heiman D."/>
            <person name="Howarth C."/>
            <person name="Larimer J."/>
            <person name="Lui A."/>
            <person name="MacDonald P.J.P."/>
            <person name="McCowen C."/>
            <person name="Montmayeur A."/>
            <person name="Murphy C."/>
            <person name="Neiman D."/>
            <person name="Pearson M."/>
            <person name="Priest M."/>
            <person name="Roberts A."/>
            <person name="Saif S."/>
            <person name="Shea T."/>
            <person name="Sisk P."/>
            <person name="Stolte C."/>
            <person name="Sykes S."/>
            <person name="Wortman J."/>
            <person name="Nusbaum C."/>
            <person name="Birren B."/>
        </authorList>
    </citation>
    <scope>NUCLEOTIDE SEQUENCE [LARGE SCALE GENOMIC DNA]</scope>
    <source>
        <strain evidence="5">INRA-310</strain>
    </source>
</reference>
<dbReference type="OMA" id="AKTHEVP"/>
<evidence type="ECO:0000313" key="4">
    <source>
        <dbReference type="EMBL" id="ETN00390.1"/>
    </source>
</evidence>
<sequence>MRQCSTVCTHRSQSNHKSAGGSFCTETAQIESFAHSPLDARNKFLQTMSTEGFPIEGLRGSPLSTKTLTDMGSRCRRMPENELLCRQVLERLQFLHDSVAPLDVEDQPKVKYTGVVVRFVKLMRRKPLLQRLASSETLVMTIHELQLKLSDVGQAMGLADKPEMTKWEAQWDADRAEQYGKLTKLVTGASERMLVNEFRGDKKVKEALMNLHSGINCKGQSPEMVELKETTFNRVSTYLNQTGLRMFEWFIPIDDVEYEDEAIGDRGTFGDVSRGTWLHDGKRTEVVVKRLFPETSSDSDDAFLSQLTLWGGLPDNEHILKLYGGSHVSNPQFYVCENAHYGNLADFLDDGEHSVRFWRLFKQVALGLKFLHDRNTVHGGLKCNNILVGANYTAKLADFGFSTVRTLSAGLSGNADRANARSVRWKPKEVLEETGMDEPRFKSDVYSLAMCMIEAKTHEAPFGMDDDAEVMDMIMRGERHPCPDDMSETSTEWAFISRLCDPDIEKRPSLDEVLKEISVFADAEEKQHP</sequence>
<dbReference type="SUPFAM" id="SSF56112">
    <property type="entry name" value="Protein kinase-like (PK-like)"/>
    <property type="match status" value="1"/>
</dbReference>
<reference evidence="4 5" key="2">
    <citation type="submission" date="2013-11" db="EMBL/GenBank/DDBJ databases">
        <title>The Genome Sequence of Phytophthora parasitica INRA-310.</title>
        <authorList>
            <consortium name="The Broad Institute Genomics Platform"/>
            <person name="Russ C."/>
            <person name="Tyler B."/>
            <person name="Panabieres F."/>
            <person name="Shan W."/>
            <person name="Tripathy S."/>
            <person name="Grunwald N."/>
            <person name="Machado M."/>
            <person name="Johnson C.S."/>
            <person name="Arredondo F."/>
            <person name="Hong C."/>
            <person name="Coffey M."/>
            <person name="Young S.K."/>
            <person name="Zeng Q."/>
            <person name="Gargeya S."/>
            <person name="Fitzgerald M."/>
            <person name="Abouelleil A."/>
            <person name="Alvarado L."/>
            <person name="Chapman S.B."/>
            <person name="Gainer-Dewar J."/>
            <person name="Goldberg J."/>
            <person name="Griggs A."/>
            <person name="Gujja S."/>
            <person name="Hansen M."/>
            <person name="Howarth C."/>
            <person name="Imamovic A."/>
            <person name="Ireland A."/>
            <person name="Larimer J."/>
            <person name="McCowan C."/>
            <person name="Murphy C."/>
            <person name="Pearson M."/>
            <person name="Poon T.W."/>
            <person name="Priest M."/>
            <person name="Roberts A."/>
            <person name="Saif S."/>
            <person name="Shea T."/>
            <person name="Sykes S."/>
            <person name="Wortman J."/>
            <person name="Nusbaum C."/>
            <person name="Birren B."/>
        </authorList>
    </citation>
    <scope>NUCLEOTIDE SEQUENCE [LARGE SCALE GENOMIC DNA]</scope>
    <source>
        <strain evidence="4 5">INRA-310</strain>
    </source>
</reference>
<keyword evidence="2" id="KW-0067">ATP-binding</keyword>
<organism evidence="4 5">
    <name type="scientific">Phytophthora nicotianae (strain INRA-310)</name>
    <name type="common">Phytophthora parasitica</name>
    <dbReference type="NCBI Taxonomy" id="761204"/>
    <lineage>
        <taxon>Eukaryota</taxon>
        <taxon>Sar</taxon>
        <taxon>Stramenopiles</taxon>
        <taxon>Oomycota</taxon>
        <taxon>Peronosporomycetes</taxon>
        <taxon>Peronosporales</taxon>
        <taxon>Peronosporaceae</taxon>
        <taxon>Phytophthora</taxon>
    </lineage>
</organism>
<evidence type="ECO:0000256" key="1">
    <source>
        <dbReference type="ARBA" id="ARBA00022741"/>
    </source>
</evidence>
<evidence type="ECO:0000259" key="3">
    <source>
        <dbReference type="PROSITE" id="PS50011"/>
    </source>
</evidence>
<dbReference type="GO" id="GO:0005524">
    <property type="term" value="F:ATP binding"/>
    <property type="evidence" value="ECO:0007669"/>
    <property type="project" value="UniProtKB-KW"/>
</dbReference>
<keyword evidence="4" id="KW-0808">Transferase</keyword>
<name>W2PK26_PHYN3</name>
<dbReference type="Gene3D" id="1.10.510.10">
    <property type="entry name" value="Transferase(Phosphotransferase) domain 1"/>
    <property type="match status" value="1"/>
</dbReference>
<dbReference type="InterPro" id="IPR050198">
    <property type="entry name" value="Non-receptor_tyrosine_kinases"/>
</dbReference>
<dbReference type="OrthoDB" id="119646at2759"/>
<evidence type="ECO:0000256" key="2">
    <source>
        <dbReference type="ARBA" id="ARBA00022840"/>
    </source>
</evidence>
<dbReference type="PROSITE" id="PS50011">
    <property type="entry name" value="PROTEIN_KINASE_DOM"/>
    <property type="match status" value="1"/>
</dbReference>
<keyword evidence="4" id="KW-0723">Serine/threonine-protein kinase</keyword>
<dbReference type="EMBL" id="KI669639">
    <property type="protein sequence ID" value="ETN00390.1"/>
    <property type="molecule type" value="Genomic_DNA"/>
</dbReference>
<dbReference type="VEuPathDB" id="FungiDB:PPTG_18080"/>
<proteinExistence type="predicted"/>
<feature type="domain" description="Protein kinase" evidence="3">
    <location>
        <begin position="258"/>
        <end position="529"/>
    </location>
</feature>
<evidence type="ECO:0000313" key="5">
    <source>
        <dbReference type="Proteomes" id="UP000018817"/>
    </source>
</evidence>
<dbReference type="STRING" id="761204.W2PK26"/>
<accession>W2PK26</accession>
<dbReference type="RefSeq" id="XP_008914402.1">
    <property type="nucleotide sequence ID" value="XM_008916154.1"/>
</dbReference>
<dbReference type="GeneID" id="20187002"/>
<keyword evidence="4" id="KW-0418">Kinase</keyword>
<dbReference type="InterPro" id="IPR001245">
    <property type="entry name" value="Ser-Thr/Tyr_kinase_cat_dom"/>
</dbReference>
<keyword evidence="1" id="KW-0547">Nucleotide-binding</keyword>
<dbReference type="AlphaFoldDB" id="W2PK26"/>
<protein>
    <submittedName>
        <fullName evidence="4">Serine/threonine protein kinase</fullName>
    </submittedName>
</protein>
<dbReference type="Proteomes" id="UP000018817">
    <property type="component" value="Unassembled WGS sequence"/>
</dbReference>
<dbReference type="Pfam" id="PF07714">
    <property type="entry name" value="PK_Tyr_Ser-Thr"/>
    <property type="match status" value="1"/>
</dbReference>